<evidence type="ECO:0000313" key="2">
    <source>
        <dbReference type="EMBL" id="SFU35085.1"/>
    </source>
</evidence>
<proteinExistence type="predicted"/>
<gene>
    <name evidence="2" type="ORF">SAMN04487941_0172</name>
</gene>
<dbReference type="STRING" id="388950.GCA_001611675_03310"/>
<dbReference type="Proteomes" id="UP000182491">
    <property type="component" value="Unassembled WGS sequence"/>
</dbReference>
<accession>A0A1I7FG46</accession>
<evidence type="ECO:0000256" key="1">
    <source>
        <dbReference type="SAM" id="Phobius"/>
    </source>
</evidence>
<keyword evidence="1" id="KW-0472">Membrane</keyword>
<feature type="transmembrane region" description="Helical" evidence="1">
    <location>
        <begin position="31"/>
        <end position="50"/>
    </location>
</feature>
<evidence type="ECO:0000313" key="3">
    <source>
        <dbReference type="Proteomes" id="UP000182491"/>
    </source>
</evidence>
<reference evidence="3" key="1">
    <citation type="submission" date="2016-10" db="EMBL/GenBank/DDBJ databases">
        <authorList>
            <person name="Varghese N."/>
        </authorList>
    </citation>
    <scope>NUCLEOTIDE SEQUENCE [LARGE SCALE GENOMIC DNA]</scope>
    <source>
        <strain evidence="3">DSM 18820</strain>
    </source>
</reference>
<organism evidence="2 3">
    <name type="scientific">Pontibacter akesuensis</name>
    <dbReference type="NCBI Taxonomy" id="388950"/>
    <lineage>
        <taxon>Bacteria</taxon>
        <taxon>Pseudomonadati</taxon>
        <taxon>Bacteroidota</taxon>
        <taxon>Cytophagia</taxon>
        <taxon>Cytophagales</taxon>
        <taxon>Hymenobacteraceae</taxon>
        <taxon>Pontibacter</taxon>
    </lineage>
</organism>
<keyword evidence="3" id="KW-1185">Reference proteome</keyword>
<dbReference type="AlphaFoldDB" id="A0A1I7FG46"/>
<dbReference type="OrthoDB" id="5431540at2"/>
<keyword evidence="1" id="KW-1133">Transmembrane helix</keyword>
<dbReference type="RefSeq" id="WP_068839172.1">
    <property type="nucleotide sequence ID" value="NZ_BMXC01000001.1"/>
</dbReference>
<dbReference type="EMBL" id="FPCA01000001">
    <property type="protein sequence ID" value="SFU35085.1"/>
    <property type="molecule type" value="Genomic_DNA"/>
</dbReference>
<name>A0A1I7FG46_9BACT</name>
<feature type="transmembrane region" description="Helical" evidence="1">
    <location>
        <begin position="84"/>
        <end position="102"/>
    </location>
</feature>
<keyword evidence="1" id="KW-0812">Transmembrane</keyword>
<protein>
    <submittedName>
        <fullName evidence="2">Uncharacterized protein</fullName>
    </submittedName>
</protein>
<sequence length="293" mass="33478">MKNIYIFILIICVTLASFSFATTYWQRAIVFLFPVIYALLYLLNSVVKILEAKFTESVNAFTESVAAFLVAVLCLLIMLKVSYIFYNPLQSIGVLVAVVLLLRKSSNRARLGKTSHSLVALAALNSILMLTPDKSLLSLIYLDNDSIAWTPQLNWNDFNVIEEGERGDVPDSSNFDASVFSNYIYKKNKMFNYPPAIAVVYMIKSKSYVKEDAMDSDILLEHEQGHFNITEKNVRMATDSISKLWGKKEAEIDSVFKYFSMQRFKEDSIYDAQTNHCLDTLQQAKWTKRLMLN</sequence>
<feature type="transmembrane region" description="Helical" evidence="1">
    <location>
        <begin position="57"/>
        <end position="78"/>
    </location>
</feature>